<evidence type="ECO:0000259" key="3">
    <source>
        <dbReference type="PROSITE" id="PS51186"/>
    </source>
</evidence>
<protein>
    <submittedName>
        <fullName evidence="4">Ribosomal protein S18 acetylase RimI</fullName>
    </submittedName>
</protein>
<name>A0A0S7BUP6_9BACT</name>
<dbReference type="OrthoDB" id="9813917at2"/>
<dbReference type="EMBL" id="DF968182">
    <property type="protein sequence ID" value="GAP42183.1"/>
    <property type="molecule type" value="Genomic_DNA"/>
</dbReference>
<evidence type="ECO:0000313" key="5">
    <source>
        <dbReference type="Proteomes" id="UP000053091"/>
    </source>
</evidence>
<keyword evidence="4" id="KW-0687">Ribonucleoprotein</keyword>
<dbReference type="InterPro" id="IPR016181">
    <property type="entry name" value="Acyl_CoA_acyltransferase"/>
</dbReference>
<keyword evidence="2" id="KW-0012">Acyltransferase</keyword>
<dbReference type="PROSITE" id="PS51186">
    <property type="entry name" value="GNAT"/>
    <property type="match status" value="1"/>
</dbReference>
<dbReference type="STRING" id="1678841.TBC1_11312"/>
<dbReference type="PANTHER" id="PTHR43800:SF1">
    <property type="entry name" value="PEPTIDYL-LYSINE N-ACETYLTRANSFERASE YJAB"/>
    <property type="match status" value="1"/>
</dbReference>
<keyword evidence="4" id="KW-0689">Ribosomal protein</keyword>
<dbReference type="GO" id="GO:0005840">
    <property type="term" value="C:ribosome"/>
    <property type="evidence" value="ECO:0007669"/>
    <property type="project" value="UniProtKB-KW"/>
</dbReference>
<evidence type="ECO:0000256" key="2">
    <source>
        <dbReference type="ARBA" id="ARBA00023315"/>
    </source>
</evidence>
<sequence length="182" mass="21100">MNEIAATTWWLQMNSSPADLPEKALPKRCIVMQAVKPVRSFYLYLYTSVGRPYQWYNRLMCPADELQQMLDNPANNIWVLYYGGVPAGFAEFDLSSEKETELVYFGLTCEFTGKGLGMPFLQWCIGKAWERPINRLWLHTCNLDHPSALGLYQKAGFEIYDQDTIMQQKPDPEDDPYLLLPW</sequence>
<dbReference type="AlphaFoldDB" id="A0A0S7BUP6"/>
<evidence type="ECO:0000256" key="1">
    <source>
        <dbReference type="ARBA" id="ARBA00022679"/>
    </source>
</evidence>
<dbReference type="InterPro" id="IPR000182">
    <property type="entry name" value="GNAT_dom"/>
</dbReference>
<keyword evidence="5" id="KW-1185">Reference proteome</keyword>
<dbReference type="RefSeq" id="WP_062037492.1">
    <property type="nucleotide sequence ID" value="NZ_DF968182.1"/>
</dbReference>
<keyword evidence="1" id="KW-0808">Transferase</keyword>
<feature type="domain" description="N-acetyltransferase" evidence="3">
    <location>
        <begin position="36"/>
        <end position="182"/>
    </location>
</feature>
<reference evidence="4" key="1">
    <citation type="journal article" date="2015" name="Genome Announc.">
        <title>Draft Genome Sequence of Bacteroidales Strain TBC1, a Novel Isolate from a Methanogenic Wastewater Treatment System.</title>
        <authorList>
            <person name="Tourlousse D.M."/>
            <person name="Matsuura N."/>
            <person name="Sun L."/>
            <person name="Toyonaga M."/>
            <person name="Kuroda K."/>
            <person name="Ohashi A."/>
            <person name="Cruz R."/>
            <person name="Yamaguchi T."/>
            <person name="Sekiguchi Y."/>
        </authorList>
    </citation>
    <scope>NUCLEOTIDE SEQUENCE [LARGE SCALE GENOMIC DNA]</scope>
    <source>
        <strain evidence="4">TBC1</strain>
    </source>
</reference>
<proteinExistence type="predicted"/>
<dbReference type="Gene3D" id="3.40.630.30">
    <property type="match status" value="1"/>
</dbReference>
<dbReference type="Pfam" id="PF00583">
    <property type="entry name" value="Acetyltransf_1"/>
    <property type="match status" value="1"/>
</dbReference>
<dbReference type="Proteomes" id="UP000053091">
    <property type="component" value="Unassembled WGS sequence"/>
</dbReference>
<gene>
    <name evidence="4" type="ORF">TBC1_11312</name>
</gene>
<organism evidence="4">
    <name type="scientific">Lentimicrobium saccharophilum</name>
    <dbReference type="NCBI Taxonomy" id="1678841"/>
    <lineage>
        <taxon>Bacteria</taxon>
        <taxon>Pseudomonadati</taxon>
        <taxon>Bacteroidota</taxon>
        <taxon>Bacteroidia</taxon>
        <taxon>Bacteroidales</taxon>
        <taxon>Lentimicrobiaceae</taxon>
        <taxon>Lentimicrobium</taxon>
    </lineage>
</organism>
<dbReference type="CDD" id="cd04301">
    <property type="entry name" value="NAT_SF"/>
    <property type="match status" value="1"/>
</dbReference>
<dbReference type="SUPFAM" id="SSF55729">
    <property type="entry name" value="Acyl-CoA N-acyltransferases (Nat)"/>
    <property type="match status" value="1"/>
</dbReference>
<evidence type="ECO:0000313" key="4">
    <source>
        <dbReference type="EMBL" id="GAP42183.1"/>
    </source>
</evidence>
<dbReference type="GO" id="GO:0016747">
    <property type="term" value="F:acyltransferase activity, transferring groups other than amino-acyl groups"/>
    <property type="evidence" value="ECO:0007669"/>
    <property type="project" value="InterPro"/>
</dbReference>
<accession>A0A0S7BUP6</accession>
<dbReference type="PANTHER" id="PTHR43800">
    <property type="entry name" value="PEPTIDYL-LYSINE N-ACETYLTRANSFERASE YJAB"/>
    <property type="match status" value="1"/>
</dbReference>